<dbReference type="EMBL" id="NKUA01000030">
    <property type="protein sequence ID" value="PYD77665.1"/>
    <property type="molecule type" value="Genomic_DNA"/>
</dbReference>
<reference evidence="1 2" key="1">
    <citation type="submission" date="2017-07" db="EMBL/GenBank/DDBJ databases">
        <title>A draft genome sequence of Komagataeibacter sucrofermentans LMG 18788.</title>
        <authorList>
            <person name="Skraban J."/>
            <person name="Cleenwerck I."/>
            <person name="Vandamme P."/>
            <person name="Trcek J."/>
        </authorList>
    </citation>
    <scope>NUCLEOTIDE SEQUENCE [LARGE SCALE GENOMIC DNA]</scope>
    <source>
        <strain evidence="1 2">LMG 18788</strain>
    </source>
</reference>
<accession>A0A318QF45</accession>
<gene>
    <name evidence="1" type="ORF">CFR77_14340</name>
</gene>
<dbReference type="OrthoDB" id="8481380at2"/>
<name>A0A318QF45_9PROT</name>
<sequence length="295" mass="33696">MQISETALATSKPLFVKFVECMRIIKDYHFQVFTKNPEKTLYSETLRVLNQFQQDRTQAAYCLIVNGLVWDAEVIIRVVYETFAKVAFLATASEEQRPELLHEYWELLGAVYDRQAALKAEPCERLFNCSDSDGSSRVMATLRDNRVYRTNPLGDKRFRKQLEQRWSFSGILEALNSGRHGIIPLIGIEVFAHNYSMSSHVAHANSRALDLLEDRATRGSDLVPLEMGHICRMLSDMVSLTSFSLFLSERSWAGGEKMPAPLAAAVTAMTETIKPFHTEFEISQEDLYSNWPRKE</sequence>
<protein>
    <submittedName>
        <fullName evidence="1">Uncharacterized protein</fullName>
    </submittedName>
</protein>
<keyword evidence="2" id="KW-1185">Reference proteome</keyword>
<dbReference type="RefSeq" id="WP_110570110.1">
    <property type="nucleotide sequence ID" value="NZ_CP137148.1"/>
</dbReference>
<evidence type="ECO:0000313" key="1">
    <source>
        <dbReference type="EMBL" id="PYD77665.1"/>
    </source>
</evidence>
<dbReference type="Proteomes" id="UP000247814">
    <property type="component" value="Unassembled WGS sequence"/>
</dbReference>
<organism evidence="1 2">
    <name type="scientific">Komagataeibacter sucrofermentans</name>
    <dbReference type="NCBI Taxonomy" id="1053551"/>
    <lineage>
        <taxon>Bacteria</taxon>
        <taxon>Pseudomonadati</taxon>
        <taxon>Pseudomonadota</taxon>
        <taxon>Alphaproteobacteria</taxon>
        <taxon>Acetobacterales</taxon>
        <taxon>Acetobacteraceae</taxon>
        <taxon>Komagataeibacter</taxon>
    </lineage>
</organism>
<dbReference type="AlphaFoldDB" id="A0A318QF45"/>
<comment type="caution">
    <text evidence="1">The sequence shown here is derived from an EMBL/GenBank/DDBJ whole genome shotgun (WGS) entry which is preliminary data.</text>
</comment>
<proteinExistence type="predicted"/>
<evidence type="ECO:0000313" key="2">
    <source>
        <dbReference type="Proteomes" id="UP000247814"/>
    </source>
</evidence>